<keyword evidence="6" id="KW-1185">Reference proteome</keyword>
<sequence length="741" mass="85487">MAKNYASFVSLFTFWSIFFLLGCGTVKTKDIKYQYENDNPNAIISTNPSRPFKYGFAYSREECEKYRKNLTLYGIKKGDVVAEVGAASGWMEGIYSVMTDSVTYYVQDIDTILLNPDQFNKMVKYYSSVRATPQTNTFKMAIGTKTASNLPNGTFDKIIINNAFHEFTDPALIAKDLVSKLKPNGVIIISDKFSNEFQTLIHDGCMVRGQKAVTVIDYFTDAGLYLTGMTAPINSLQNDLFFERNKQKGDDFKLKMDSVQTYIKMLDQFNLKKVNKDLKLSKKIALNIKPYINSILRVYPYTEEYLTSISFLIIEKLRINASLNIVKANDILFPEALKNNKLLIILYIFKKDYINAKKHCQKVLQIEPNQKSNIILAKNIDKLVSKQQSKDTNNISMDIINIFSDNFTSYKSEYNHNNYNYFKRLYDIHKINNNDIVADISTDYNLLESFYFRVKDSTTFYIQKEDSLLSNEEQLNTEVKYNLSQKQYFSTVMGDENNTGLPNNFFDKIIVNKAFIYFLDTKMVLEHLKTKLKPNGTIIITNEFSNSYRYTQNKNTPDYTNGKTNYVIENFTSLGFYLTGMTAPENSFENDLCFGFNKQESINFQLKRDSVAKYIKILDQFNLSGINRDADACAFIAAKLKPHIKEILKVYPSTETYLNELAYRILNVDKRTKAAINIFKANATLFPDSWNVYDSLGEAYLKAKRYDLALENYQKALYTNPQNKLALSQQNTIKKIKEKLK</sequence>
<dbReference type="InterPro" id="IPR013216">
    <property type="entry name" value="Methyltransf_11"/>
</dbReference>
<keyword evidence="2 3" id="KW-0802">TPR repeat</keyword>
<dbReference type="PROSITE" id="PS51257">
    <property type="entry name" value="PROKAR_LIPOPROTEIN"/>
    <property type="match status" value="1"/>
</dbReference>
<gene>
    <name evidence="5" type="ORF">SAMN05421780_101274</name>
</gene>
<dbReference type="InterPro" id="IPR019734">
    <property type="entry name" value="TPR_rpt"/>
</dbReference>
<keyword evidence="1" id="KW-0677">Repeat</keyword>
<reference evidence="5 6" key="1">
    <citation type="submission" date="2016-10" db="EMBL/GenBank/DDBJ databases">
        <authorList>
            <person name="de Groot N.N."/>
        </authorList>
    </citation>
    <scope>NUCLEOTIDE SEQUENCE [LARGE SCALE GENOMIC DNA]</scope>
    <source>
        <strain evidence="5 6">DSM 6793</strain>
    </source>
</reference>
<dbReference type="SUPFAM" id="SSF53335">
    <property type="entry name" value="S-adenosyl-L-methionine-dependent methyltransferases"/>
    <property type="match status" value="2"/>
</dbReference>
<accession>A0A1I1DRM1</accession>
<dbReference type="Pfam" id="PF08241">
    <property type="entry name" value="Methyltransf_11"/>
    <property type="match status" value="1"/>
</dbReference>
<evidence type="ECO:0000313" key="5">
    <source>
        <dbReference type="EMBL" id="SFB75203.1"/>
    </source>
</evidence>
<dbReference type="InterPro" id="IPR029063">
    <property type="entry name" value="SAM-dependent_MTases_sf"/>
</dbReference>
<dbReference type="Proteomes" id="UP000199514">
    <property type="component" value="Unassembled WGS sequence"/>
</dbReference>
<protein>
    <submittedName>
        <fullName evidence="5">Tetratricopeptide repeat-containing protein</fullName>
    </submittedName>
</protein>
<dbReference type="EMBL" id="FOLE01000001">
    <property type="protein sequence ID" value="SFB75203.1"/>
    <property type="molecule type" value="Genomic_DNA"/>
</dbReference>
<dbReference type="InterPro" id="IPR013105">
    <property type="entry name" value="TPR_2"/>
</dbReference>
<proteinExistence type="predicted"/>
<evidence type="ECO:0000256" key="1">
    <source>
        <dbReference type="ARBA" id="ARBA00022737"/>
    </source>
</evidence>
<dbReference type="Gene3D" id="3.40.50.150">
    <property type="entry name" value="Vaccinia Virus protein VP39"/>
    <property type="match status" value="2"/>
</dbReference>
<feature type="repeat" description="TPR" evidence="3">
    <location>
        <begin position="690"/>
        <end position="723"/>
    </location>
</feature>
<evidence type="ECO:0000259" key="4">
    <source>
        <dbReference type="Pfam" id="PF08241"/>
    </source>
</evidence>
<organism evidence="5 6">
    <name type="scientific">Flexibacter flexilis DSM 6793</name>
    <dbReference type="NCBI Taxonomy" id="927664"/>
    <lineage>
        <taxon>Bacteria</taxon>
        <taxon>Pseudomonadati</taxon>
        <taxon>Bacteroidota</taxon>
        <taxon>Cytophagia</taxon>
        <taxon>Cytophagales</taxon>
        <taxon>Flexibacteraceae</taxon>
        <taxon>Flexibacter</taxon>
    </lineage>
</organism>
<feature type="domain" description="Methyltransferase type 11" evidence="4">
    <location>
        <begin position="117"/>
        <end position="189"/>
    </location>
</feature>
<dbReference type="Pfam" id="PF07719">
    <property type="entry name" value="TPR_2"/>
    <property type="match status" value="1"/>
</dbReference>
<dbReference type="InterPro" id="IPR011990">
    <property type="entry name" value="TPR-like_helical_dom_sf"/>
</dbReference>
<evidence type="ECO:0000256" key="3">
    <source>
        <dbReference type="PROSITE-ProRule" id="PRU00339"/>
    </source>
</evidence>
<dbReference type="SMART" id="SM00028">
    <property type="entry name" value="TPR"/>
    <property type="match status" value="2"/>
</dbReference>
<name>A0A1I1DRM1_9BACT</name>
<dbReference type="GO" id="GO:0008757">
    <property type="term" value="F:S-adenosylmethionine-dependent methyltransferase activity"/>
    <property type="evidence" value="ECO:0007669"/>
    <property type="project" value="InterPro"/>
</dbReference>
<dbReference type="AlphaFoldDB" id="A0A1I1DRM1"/>
<evidence type="ECO:0000256" key="2">
    <source>
        <dbReference type="ARBA" id="ARBA00022803"/>
    </source>
</evidence>
<evidence type="ECO:0000313" key="6">
    <source>
        <dbReference type="Proteomes" id="UP000199514"/>
    </source>
</evidence>
<dbReference type="PROSITE" id="PS50293">
    <property type="entry name" value="TPR_REGION"/>
    <property type="match status" value="1"/>
</dbReference>
<dbReference type="OrthoDB" id="946519at2"/>
<dbReference type="PROSITE" id="PS50005">
    <property type="entry name" value="TPR"/>
    <property type="match status" value="1"/>
</dbReference>
<dbReference type="Gene3D" id="1.25.40.10">
    <property type="entry name" value="Tetratricopeptide repeat domain"/>
    <property type="match status" value="1"/>
</dbReference>
<dbReference type="PANTHER" id="PTHR43861">
    <property type="entry name" value="TRANS-ACONITATE 2-METHYLTRANSFERASE-RELATED"/>
    <property type="match status" value="1"/>
</dbReference>
<dbReference type="SUPFAM" id="SSF48452">
    <property type="entry name" value="TPR-like"/>
    <property type="match status" value="1"/>
</dbReference>
<dbReference type="RefSeq" id="WP_091506075.1">
    <property type="nucleotide sequence ID" value="NZ_FOLE01000001.1"/>
</dbReference>